<dbReference type="Proteomes" id="UP000297245">
    <property type="component" value="Unassembled WGS sequence"/>
</dbReference>
<accession>A0A4S8LD55</accession>
<sequence length="110" mass="13055">MPSKQMNSVIVWNYDECQEDKFNMLEQIRFAQVYTDILALTDELFRDYGNIYYDKYSSKPVQSAKPSPEELVDISRVSRLGNSFQFAIWCLRRDRTRQMGMHKHVSAYTL</sequence>
<keyword evidence="2" id="KW-1185">Reference proteome</keyword>
<reference evidence="1 2" key="1">
    <citation type="journal article" date="2019" name="Nat. Ecol. Evol.">
        <title>Megaphylogeny resolves global patterns of mushroom evolution.</title>
        <authorList>
            <person name="Varga T."/>
            <person name="Krizsan K."/>
            <person name="Foldi C."/>
            <person name="Dima B."/>
            <person name="Sanchez-Garcia M."/>
            <person name="Sanchez-Ramirez S."/>
            <person name="Szollosi G.J."/>
            <person name="Szarkandi J.G."/>
            <person name="Papp V."/>
            <person name="Albert L."/>
            <person name="Andreopoulos W."/>
            <person name="Angelini C."/>
            <person name="Antonin V."/>
            <person name="Barry K.W."/>
            <person name="Bougher N.L."/>
            <person name="Buchanan P."/>
            <person name="Buyck B."/>
            <person name="Bense V."/>
            <person name="Catcheside P."/>
            <person name="Chovatia M."/>
            <person name="Cooper J."/>
            <person name="Damon W."/>
            <person name="Desjardin D."/>
            <person name="Finy P."/>
            <person name="Geml J."/>
            <person name="Haridas S."/>
            <person name="Hughes K."/>
            <person name="Justo A."/>
            <person name="Karasinski D."/>
            <person name="Kautmanova I."/>
            <person name="Kiss B."/>
            <person name="Kocsube S."/>
            <person name="Kotiranta H."/>
            <person name="LaButti K.M."/>
            <person name="Lechner B.E."/>
            <person name="Liimatainen K."/>
            <person name="Lipzen A."/>
            <person name="Lukacs Z."/>
            <person name="Mihaltcheva S."/>
            <person name="Morgado L.N."/>
            <person name="Niskanen T."/>
            <person name="Noordeloos M.E."/>
            <person name="Ohm R.A."/>
            <person name="Ortiz-Santana B."/>
            <person name="Ovrebo C."/>
            <person name="Racz N."/>
            <person name="Riley R."/>
            <person name="Savchenko A."/>
            <person name="Shiryaev A."/>
            <person name="Soop K."/>
            <person name="Spirin V."/>
            <person name="Szebenyi C."/>
            <person name="Tomsovsky M."/>
            <person name="Tulloss R.E."/>
            <person name="Uehling J."/>
            <person name="Grigoriev I.V."/>
            <person name="Vagvolgyi C."/>
            <person name="Papp T."/>
            <person name="Martin F.M."/>
            <person name="Miettinen O."/>
            <person name="Hibbett D.S."/>
            <person name="Nagy L.G."/>
        </authorList>
    </citation>
    <scope>NUCLEOTIDE SEQUENCE [LARGE SCALE GENOMIC DNA]</scope>
    <source>
        <strain evidence="1 2">CBS 962.96</strain>
    </source>
</reference>
<organism evidence="1 2">
    <name type="scientific">Dendrothele bispora (strain CBS 962.96)</name>
    <dbReference type="NCBI Taxonomy" id="1314807"/>
    <lineage>
        <taxon>Eukaryota</taxon>
        <taxon>Fungi</taxon>
        <taxon>Dikarya</taxon>
        <taxon>Basidiomycota</taxon>
        <taxon>Agaricomycotina</taxon>
        <taxon>Agaricomycetes</taxon>
        <taxon>Agaricomycetidae</taxon>
        <taxon>Agaricales</taxon>
        <taxon>Agaricales incertae sedis</taxon>
        <taxon>Dendrothele</taxon>
    </lineage>
</organism>
<evidence type="ECO:0000313" key="1">
    <source>
        <dbReference type="EMBL" id="THU86847.1"/>
    </source>
</evidence>
<gene>
    <name evidence="1" type="ORF">K435DRAFT_804794</name>
</gene>
<protein>
    <submittedName>
        <fullName evidence="1">Uncharacterized protein</fullName>
    </submittedName>
</protein>
<evidence type="ECO:0000313" key="2">
    <source>
        <dbReference type="Proteomes" id="UP000297245"/>
    </source>
</evidence>
<name>A0A4S8LD55_DENBC</name>
<dbReference type="EMBL" id="ML179477">
    <property type="protein sequence ID" value="THU86847.1"/>
    <property type="molecule type" value="Genomic_DNA"/>
</dbReference>
<dbReference type="AlphaFoldDB" id="A0A4S8LD55"/>
<proteinExistence type="predicted"/>